<dbReference type="AlphaFoldDB" id="A0A5B8U200"/>
<name>A0A5B8U200_9ACTN</name>
<dbReference type="Gene3D" id="2.30.110.10">
    <property type="entry name" value="Electron Transport, Fmn-binding Protein, Chain A"/>
    <property type="match status" value="1"/>
</dbReference>
<protein>
    <submittedName>
        <fullName evidence="3">PPOX class F420-dependent oxidoreductase</fullName>
    </submittedName>
</protein>
<dbReference type="PANTHER" id="PTHR35176">
    <property type="entry name" value="HEME OXYGENASE HI_0854-RELATED"/>
    <property type="match status" value="1"/>
</dbReference>
<feature type="domain" description="Pyridoxamine 5'-phosphate oxidase N-terminal" evidence="2">
    <location>
        <begin position="4"/>
        <end position="104"/>
    </location>
</feature>
<dbReference type="OrthoDB" id="162914at2"/>
<evidence type="ECO:0000259" key="2">
    <source>
        <dbReference type="Pfam" id="PF01243"/>
    </source>
</evidence>
<proteinExistence type="predicted"/>
<organism evidence="3 4">
    <name type="scientific">Baekduia soli</name>
    <dbReference type="NCBI Taxonomy" id="496014"/>
    <lineage>
        <taxon>Bacteria</taxon>
        <taxon>Bacillati</taxon>
        <taxon>Actinomycetota</taxon>
        <taxon>Thermoleophilia</taxon>
        <taxon>Solirubrobacterales</taxon>
        <taxon>Baekduiaceae</taxon>
        <taxon>Baekduia</taxon>
    </lineage>
</organism>
<dbReference type="GO" id="GO:0016627">
    <property type="term" value="F:oxidoreductase activity, acting on the CH-CH group of donors"/>
    <property type="evidence" value="ECO:0007669"/>
    <property type="project" value="TreeGrafter"/>
</dbReference>
<dbReference type="RefSeq" id="WP_146917035.1">
    <property type="nucleotide sequence ID" value="NZ_CP042430.1"/>
</dbReference>
<dbReference type="EMBL" id="CP042430">
    <property type="protein sequence ID" value="QEC47074.1"/>
    <property type="molecule type" value="Genomic_DNA"/>
</dbReference>
<dbReference type="InterPro" id="IPR052019">
    <property type="entry name" value="F420H2_bilvrd_red/Heme_oxyg"/>
</dbReference>
<dbReference type="SUPFAM" id="SSF50475">
    <property type="entry name" value="FMN-binding split barrel"/>
    <property type="match status" value="1"/>
</dbReference>
<evidence type="ECO:0000313" key="4">
    <source>
        <dbReference type="Proteomes" id="UP000321805"/>
    </source>
</evidence>
<dbReference type="PANTHER" id="PTHR35176:SF6">
    <property type="entry name" value="HEME OXYGENASE HI_0854-RELATED"/>
    <property type="match status" value="1"/>
</dbReference>
<dbReference type="Pfam" id="PF01243">
    <property type="entry name" value="PNPOx_N"/>
    <property type="match status" value="1"/>
</dbReference>
<evidence type="ECO:0000313" key="3">
    <source>
        <dbReference type="EMBL" id="QEC47074.1"/>
    </source>
</evidence>
<dbReference type="GO" id="GO:0070967">
    <property type="term" value="F:coenzyme F420 binding"/>
    <property type="evidence" value="ECO:0007669"/>
    <property type="project" value="TreeGrafter"/>
</dbReference>
<accession>A0A5B8U200</accession>
<sequence>MFDPGVRALLEGVNFVHLSTLMKDGSPHSTVVWGHTRGDQAIFFTNNPQSLKGRNIARDPRVALSMIDRDNPYRTGMLRGRVVGTLTGDEADAIVDAMSHKYVGRPFPMRGNTVYLIDVASSRLTELPFEDSPA</sequence>
<keyword evidence="4" id="KW-1185">Reference proteome</keyword>
<keyword evidence="1" id="KW-0560">Oxidoreductase</keyword>
<reference evidence="3 4" key="1">
    <citation type="journal article" date="2018" name="J. Microbiol.">
        <title>Baekduia soli gen. nov., sp. nov., a novel bacterium isolated from the soil of Baekdu Mountain and proposal of a novel family name, Baekduiaceae fam. nov.</title>
        <authorList>
            <person name="An D.S."/>
            <person name="Siddiqi M.Z."/>
            <person name="Kim K.H."/>
            <person name="Yu H.S."/>
            <person name="Im W.T."/>
        </authorList>
    </citation>
    <scope>NUCLEOTIDE SEQUENCE [LARGE SCALE GENOMIC DNA]</scope>
    <source>
        <strain evidence="3 4">BR7-21</strain>
    </source>
</reference>
<dbReference type="KEGG" id="bsol:FSW04_05385"/>
<evidence type="ECO:0000256" key="1">
    <source>
        <dbReference type="ARBA" id="ARBA00023002"/>
    </source>
</evidence>
<dbReference type="GO" id="GO:0005829">
    <property type="term" value="C:cytosol"/>
    <property type="evidence" value="ECO:0007669"/>
    <property type="project" value="TreeGrafter"/>
</dbReference>
<dbReference type="InterPro" id="IPR012349">
    <property type="entry name" value="Split_barrel_FMN-bd"/>
</dbReference>
<dbReference type="Proteomes" id="UP000321805">
    <property type="component" value="Chromosome"/>
</dbReference>
<gene>
    <name evidence="3" type="ORF">FSW04_05385</name>
</gene>
<dbReference type="InterPro" id="IPR011576">
    <property type="entry name" value="Pyridox_Oxase_N"/>
</dbReference>